<keyword evidence="12" id="KW-1185">Reference proteome</keyword>
<evidence type="ECO:0000259" key="10">
    <source>
        <dbReference type="PROSITE" id="PS51352"/>
    </source>
</evidence>
<organism evidence="11 12">
    <name type="scientific">Thermosynechococcus vestitus (strain NIES-2133 / IAM M-273 / BP-1)</name>
    <dbReference type="NCBI Taxonomy" id="197221"/>
    <lineage>
        <taxon>Bacteria</taxon>
        <taxon>Bacillati</taxon>
        <taxon>Cyanobacteriota</taxon>
        <taxon>Cyanophyceae</taxon>
        <taxon>Acaryochloridales</taxon>
        <taxon>Thermosynechococcaceae</taxon>
        <taxon>Thermosynechococcus</taxon>
    </lineage>
</organism>
<sequence length="106" mass="12330">MTMATTRQFSSFSDLLATTDKPLLVDFYADWCGPCRMMAPILEQVKKYLKSEVEVVKIDSERYPQLTSQHHVQALPTLILFHRGRELQRWEGVQPPEVLIDAIRRL</sequence>
<evidence type="ECO:0000256" key="1">
    <source>
        <dbReference type="ARBA" id="ARBA00008987"/>
    </source>
</evidence>
<dbReference type="SUPFAM" id="SSF52833">
    <property type="entry name" value="Thioredoxin-like"/>
    <property type="match status" value="1"/>
</dbReference>
<keyword evidence="3" id="KW-0249">Electron transport</keyword>
<keyword evidence="5 9" id="KW-0676">Redox-active center</keyword>
<dbReference type="GO" id="GO:0005737">
    <property type="term" value="C:cytoplasm"/>
    <property type="evidence" value="ECO:0007669"/>
    <property type="project" value="TreeGrafter"/>
</dbReference>
<dbReference type="InterPro" id="IPR013766">
    <property type="entry name" value="Thioredoxin_domain"/>
</dbReference>
<dbReference type="PIRSF" id="PIRSF000077">
    <property type="entry name" value="Thioredoxin"/>
    <property type="match status" value="1"/>
</dbReference>
<dbReference type="CDD" id="cd02947">
    <property type="entry name" value="TRX_family"/>
    <property type="match status" value="1"/>
</dbReference>
<dbReference type="PROSITE" id="PS00194">
    <property type="entry name" value="THIOREDOXIN_1"/>
    <property type="match status" value="1"/>
</dbReference>
<dbReference type="FunFam" id="3.40.30.10:FF:000001">
    <property type="entry name" value="Thioredoxin"/>
    <property type="match status" value="1"/>
</dbReference>
<feature type="site" description="Contributes to redox potential value" evidence="8">
    <location>
        <position position="33"/>
    </location>
</feature>
<dbReference type="InterPro" id="IPR017937">
    <property type="entry name" value="Thioredoxin_CS"/>
</dbReference>
<evidence type="ECO:0000256" key="4">
    <source>
        <dbReference type="ARBA" id="ARBA00023157"/>
    </source>
</evidence>
<keyword evidence="4 9" id="KW-1015">Disulfide bond</keyword>
<dbReference type="PANTHER" id="PTHR45663">
    <property type="entry name" value="GEO12009P1"/>
    <property type="match status" value="1"/>
</dbReference>
<feature type="site" description="Contributes to redox potential value" evidence="8">
    <location>
        <position position="34"/>
    </location>
</feature>
<accession>Q8DGN0</accession>
<feature type="active site" description="Nucleophile" evidence="8">
    <location>
        <position position="35"/>
    </location>
</feature>
<dbReference type="PRINTS" id="PR00421">
    <property type="entry name" value="THIOREDOXIN"/>
</dbReference>
<dbReference type="STRING" id="197221.gene:10748904"/>
<gene>
    <name evidence="11" type="primary">trxM1</name>
</gene>
<evidence type="ECO:0000256" key="5">
    <source>
        <dbReference type="ARBA" id="ARBA00023284"/>
    </source>
</evidence>
<evidence type="ECO:0000256" key="7">
    <source>
        <dbReference type="PIRNR" id="PIRNR000077"/>
    </source>
</evidence>
<proteinExistence type="inferred from homology"/>
<feature type="domain" description="Thioredoxin" evidence="10">
    <location>
        <begin position="1"/>
        <end position="106"/>
    </location>
</feature>
<dbReference type="PANTHER" id="PTHR45663:SF11">
    <property type="entry name" value="GEO12009P1"/>
    <property type="match status" value="1"/>
</dbReference>
<dbReference type="PATRIC" id="fig|197221.4.peg.2395"/>
<dbReference type="InterPro" id="IPR005746">
    <property type="entry name" value="Thioredoxin"/>
</dbReference>
<dbReference type="Gene3D" id="3.40.30.10">
    <property type="entry name" value="Glutaredoxin"/>
    <property type="match status" value="1"/>
</dbReference>
<evidence type="ECO:0000256" key="8">
    <source>
        <dbReference type="PIRSR" id="PIRSR000077-1"/>
    </source>
</evidence>
<evidence type="ECO:0000256" key="6">
    <source>
        <dbReference type="NCBIfam" id="TIGR01068"/>
    </source>
</evidence>
<dbReference type="KEGG" id="tel:tlr2286"/>
<evidence type="ECO:0000256" key="3">
    <source>
        <dbReference type="ARBA" id="ARBA00022982"/>
    </source>
</evidence>
<dbReference type="PROSITE" id="PS51352">
    <property type="entry name" value="THIOREDOXIN_2"/>
    <property type="match status" value="1"/>
</dbReference>
<dbReference type="EMBL" id="BA000039">
    <property type="protein sequence ID" value="BAC09838.1"/>
    <property type="molecule type" value="Genomic_DNA"/>
</dbReference>
<dbReference type="GO" id="GO:0015035">
    <property type="term" value="F:protein-disulfide reductase activity"/>
    <property type="evidence" value="ECO:0007669"/>
    <property type="project" value="UniProtKB-UniRule"/>
</dbReference>
<evidence type="ECO:0000256" key="9">
    <source>
        <dbReference type="PIRSR" id="PIRSR000077-4"/>
    </source>
</evidence>
<feature type="site" description="Deprotonates C-terminal active site Cys" evidence="8">
    <location>
        <position position="26"/>
    </location>
</feature>
<keyword evidence="2" id="KW-0813">Transport</keyword>
<reference evidence="11 12" key="1">
    <citation type="journal article" date="2002" name="DNA Res.">
        <title>Complete genome structure of the thermophilic cyanobacterium Thermosynechococcus elongatus BP-1.</title>
        <authorList>
            <person name="Nakamura Y."/>
            <person name="Kaneko T."/>
            <person name="Sato S."/>
            <person name="Ikeuchi M."/>
            <person name="Katoh H."/>
            <person name="Sasamoto S."/>
            <person name="Watanabe A."/>
            <person name="Iriguchi M."/>
            <person name="Kawashima K."/>
            <person name="Kimura T."/>
            <person name="Kishida Y."/>
            <person name="Kiyokawa C."/>
            <person name="Kohara M."/>
            <person name="Matsumoto M."/>
            <person name="Matsuno A."/>
            <person name="Nakazaki N."/>
            <person name="Shimpo S."/>
            <person name="Sugimoto M."/>
            <person name="Takeuchi C."/>
            <person name="Yamada M."/>
            <person name="Tabata S."/>
        </authorList>
    </citation>
    <scope>NUCLEOTIDE SEQUENCE [LARGE SCALE GENOMIC DNA]</scope>
    <source>
        <strain evidence="12">IAM M-273 / NIES-2133 / BP-1</strain>
    </source>
</reference>
<evidence type="ECO:0000256" key="2">
    <source>
        <dbReference type="ARBA" id="ARBA00022448"/>
    </source>
</evidence>
<dbReference type="eggNOG" id="COG0526">
    <property type="taxonomic scope" value="Bacteria"/>
</dbReference>
<dbReference type="AlphaFoldDB" id="Q8DGN0"/>
<dbReference type="EnsemblBacteria" id="BAC09838">
    <property type="protein sequence ID" value="BAC09838"/>
    <property type="gene ID" value="BAC09838"/>
</dbReference>
<feature type="disulfide bond" description="Redox-active" evidence="9">
    <location>
        <begin position="32"/>
        <end position="35"/>
    </location>
</feature>
<comment type="similarity">
    <text evidence="1 7">Belongs to the thioredoxin family.</text>
</comment>
<evidence type="ECO:0000313" key="12">
    <source>
        <dbReference type="Proteomes" id="UP000000440"/>
    </source>
</evidence>
<dbReference type="Pfam" id="PF00085">
    <property type="entry name" value="Thioredoxin"/>
    <property type="match status" value="1"/>
</dbReference>
<feature type="active site" description="Nucleophile" evidence="8">
    <location>
        <position position="32"/>
    </location>
</feature>
<evidence type="ECO:0000313" key="11">
    <source>
        <dbReference type="EMBL" id="BAC09838.1"/>
    </source>
</evidence>
<dbReference type="Proteomes" id="UP000000440">
    <property type="component" value="Chromosome"/>
</dbReference>
<dbReference type="NCBIfam" id="TIGR01068">
    <property type="entry name" value="thioredoxin"/>
    <property type="match status" value="1"/>
</dbReference>
<dbReference type="InterPro" id="IPR036249">
    <property type="entry name" value="Thioredoxin-like_sf"/>
</dbReference>
<protein>
    <recommendedName>
        <fullName evidence="6 7">Thioredoxin</fullName>
    </recommendedName>
</protein>
<name>Q8DGN0_THEVB</name>